<gene>
    <name evidence="10" type="ORF">PSU4_44170</name>
</gene>
<dbReference type="EMBL" id="BJVJ01000054">
    <property type="protein sequence ID" value="GEL25463.1"/>
    <property type="molecule type" value="Genomic_DNA"/>
</dbReference>
<evidence type="ECO:0000256" key="8">
    <source>
        <dbReference type="SAM" id="Phobius"/>
    </source>
</evidence>
<dbReference type="InterPro" id="IPR036291">
    <property type="entry name" value="NAD(P)-bd_dom_sf"/>
</dbReference>
<evidence type="ECO:0000256" key="1">
    <source>
        <dbReference type="ARBA" id="ARBA00004141"/>
    </source>
</evidence>
<feature type="transmembrane region" description="Helical" evidence="8">
    <location>
        <begin position="24"/>
        <end position="56"/>
    </location>
</feature>
<comment type="similarity">
    <text evidence="2">Belongs to the bacterial sugar transferase family.</text>
</comment>
<evidence type="ECO:0000256" key="7">
    <source>
        <dbReference type="SAM" id="MobiDB-lite"/>
    </source>
</evidence>
<protein>
    <submittedName>
        <fullName evidence="10">Transferase</fullName>
    </submittedName>
</protein>
<feature type="transmembrane region" description="Helical" evidence="8">
    <location>
        <begin position="101"/>
        <end position="123"/>
    </location>
</feature>
<dbReference type="GO" id="GO:0016780">
    <property type="term" value="F:phosphotransferase activity, for other substituted phosphate groups"/>
    <property type="evidence" value="ECO:0007669"/>
    <property type="project" value="TreeGrafter"/>
</dbReference>
<organism evidence="10 11">
    <name type="scientific">Pseudonocardia sulfidoxydans NBRC 16205</name>
    <dbReference type="NCBI Taxonomy" id="1223511"/>
    <lineage>
        <taxon>Bacteria</taxon>
        <taxon>Bacillati</taxon>
        <taxon>Actinomycetota</taxon>
        <taxon>Actinomycetes</taxon>
        <taxon>Pseudonocardiales</taxon>
        <taxon>Pseudonocardiaceae</taxon>
        <taxon>Pseudonocardia</taxon>
    </lineage>
</organism>
<dbReference type="GO" id="GO:0016020">
    <property type="term" value="C:membrane"/>
    <property type="evidence" value="ECO:0007669"/>
    <property type="project" value="UniProtKB-SubCell"/>
</dbReference>
<dbReference type="Pfam" id="PF13727">
    <property type="entry name" value="CoA_binding_3"/>
    <property type="match status" value="1"/>
</dbReference>
<name>A0A511DMI4_9PSEU</name>
<accession>A0A511DMI4</accession>
<feature type="compositionally biased region" description="Pro residues" evidence="7">
    <location>
        <begin position="459"/>
        <end position="468"/>
    </location>
</feature>
<dbReference type="InterPro" id="IPR017475">
    <property type="entry name" value="EPS_sugar_tfrase"/>
</dbReference>
<dbReference type="OrthoDB" id="9808602at2"/>
<dbReference type="SUPFAM" id="SSF51735">
    <property type="entry name" value="NAD(P)-binding Rossmann-fold domains"/>
    <property type="match status" value="1"/>
</dbReference>
<dbReference type="NCBIfam" id="TIGR03025">
    <property type="entry name" value="EPS_sugtrans"/>
    <property type="match status" value="1"/>
</dbReference>
<sequence length="512" mass="55326">MGRHARGGSAARNKFTVIVNSLEVAALVAVAALSAWLLAPLPAVAVTAAIAIGVLVSRRNAWRFALSVLDDLPATALLVAVPTVLADAVLVPLGLARPLEVLLTGAAALVALTLARTVAFAVVRRRRKDGRDHLRALIVGSDEAGTRLGSSLDHGLQYGIRVVGFVDDDRPLLADLGPQLGSVELLPQLVDEHRIDVVLVTFGAHRDDAVVDAVRELTGSGAEVYVVPRMFELHQRNKVSEMVDGIPLQRLRPISHPRGAWRIKRAIDVTVSAVALVMVSPVLAVIAAAVRKETGPGVIFKQERIGQHGVPFTLFKFRSLIPVGGEGDVRWNIDTDTRLGRVGKFIRATSLDELPQLVNVLKGDMSLVGPRPERGYFVERFNETIPGYRFRHRVPVGLTGYAAVQGLRGDTSIHQRAHFDNLYAESWSVWLDVKIAFWTISQLVPKRAPEAVLPVPSPPAEVPAPPAPMDDAPTTVLPRLPQHTSVPDPDAVRDAPTAASLEITHEITLPRD</sequence>
<evidence type="ECO:0000256" key="5">
    <source>
        <dbReference type="ARBA" id="ARBA00022989"/>
    </source>
</evidence>
<dbReference type="AlphaFoldDB" id="A0A511DMI4"/>
<feature type="region of interest" description="Disordered" evidence="7">
    <location>
        <begin position="459"/>
        <end position="512"/>
    </location>
</feature>
<comment type="subcellular location">
    <subcellularLocation>
        <location evidence="1">Membrane</location>
        <topology evidence="1">Multi-pass membrane protein</topology>
    </subcellularLocation>
</comment>
<keyword evidence="5 8" id="KW-1133">Transmembrane helix</keyword>
<evidence type="ECO:0000256" key="3">
    <source>
        <dbReference type="ARBA" id="ARBA00022679"/>
    </source>
</evidence>
<dbReference type="Gene3D" id="3.40.50.720">
    <property type="entry name" value="NAD(P)-binding Rossmann-like Domain"/>
    <property type="match status" value="1"/>
</dbReference>
<dbReference type="RefSeq" id="WP_147111718.1">
    <property type="nucleotide sequence ID" value="NZ_BJVJ01000054.1"/>
</dbReference>
<feature type="domain" description="Bacterial sugar transferase" evidence="9">
    <location>
        <begin position="264"/>
        <end position="443"/>
    </location>
</feature>
<evidence type="ECO:0000313" key="10">
    <source>
        <dbReference type="EMBL" id="GEL25463.1"/>
    </source>
</evidence>
<dbReference type="PANTHER" id="PTHR30576">
    <property type="entry name" value="COLANIC BIOSYNTHESIS UDP-GLUCOSE LIPID CARRIER TRANSFERASE"/>
    <property type="match status" value="1"/>
</dbReference>
<evidence type="ECO:0000256" key="6">
    <source>
        <dbReference type="ARBA" id="ARBA00023136"/>
    </source>
</evidence>
<evidence type="ECO:0000259" key="9">
    <source>
        <dbReference type="Pfam" id="PF02397"/>
    </source>
</evidence>
<keyword evidence="4 8" id="KW-0812">Transmembrane</keyword>
<reference evidence="10 11" key="1">
    <citation type="submission" date="2019-07" db="EMBL/GenBank/DDBJ databases">
        <title>Whole genome shotgun sequence of Pseudonocardia sulfidoxydans NBRC 16205.</title>
        <authorList>
            <person name="Hosoyama A."/>
            <person name="Uohara A."/>
            <person name="Ohji S."/>
            <person name="Ichikawa N."/>
        </authorList>
    </citation>
    <scope>NUCLEOTIDE SEQUENCE [LARGE SCALE GENOMIC DNA]</scope>
    <source>
        <strain evidence="10 11">NBRC 16205</strain>
    </source>
</reference>
<keyword evidence="11" id="KW-1185">Reference proteome</keyword>
<proteinExistence type="inferred from homology"/>
<evidence type="ECO:0000256" key="2">
    <source>
        <dbReference type="ARBA" id="ARBA00006464"/>
    </source>
</evidence>
<keyword evidence="3 10" id="KW-0808">Transferase</keyword>
<keyword evidence="6 8" id="KW-0472">Membrane</keyword>
<dbReference type="InterPro" id="IPR003362">
    <property type="entry name" value="Bact_transf"/>
</dbReference>
<comment type="caution">
    <text evidence="10">The sequence shown here is derived from an EMBL/GenBank/DDBJ whole genome shotgun (WGS) entry which is preliminary data.</text>
</comment>
<dbReference type="Proteomes" id="UP000321685">
    <property type="component" value="Unassembled WGS sequence"/>
</dbReference>
<feature type="transmembrane region" description="Helical" evidence="8">
    <location>
        <begin position="266"/>
        <end position="290"/>
    </location>
</feature>
<dbReference type="Pfam" id="PF02397">
    <property type="entry name" value="Bac_transf"/>
    <property type="match status" value="1"/>
</dbReference>
<feature type="compositionally biased region" description="Basic and acidic residues" evidence="7">
    <location>
        <begin position="503"/>
        <end position="512"/>
    </location>
</feature>
<evidence type="ECO:0000256" key="4">
    <source>
        <dbReference type="ARBA" id="ARBA00022692"/>
    </source>
</evidence>
<dbReference type="PANTHER" id="PTHR30576:SF0">
    <property type="entry name" value="UNDECAPRENYL-PHOSPHATE N-ACETYLGALACTOSAMINYL 1-PHOSPHATE TRANSFERASE-RELATED"/>
    <property type="match status" value="1"/>
</dbReference>
<evidence type="ECO:0000313" key="11">
    <source>
        <dbReference type="Proteomes" id="UP000321685"/>
    </source>
</evidence>